<evidence type="ECO:0000313" key="3">
    <source>
        <dbReference type="Proteomes" id="UP000199695"/>
    </source>
</evidence>
<dbReference type="EMBL" id="FOCQ01000015">
    <property type="protein sequence ID" value="SEN58967.1"/>
    <property type="molecule type" value="Genomic_DNA"/>
</dbReference>
<dbReference type="AlphaFoldDB" id="A0A1H8HSC4"/>
<accession>A0A1H8HSC4</accession>
<protein>
    <recommendedName>
        <fullName evidence="1">Bacterial CdiA-CT RNAse A domain-containing protein</fullName>
    </recommendedName>
</protein>
<sequence length="184" mass="20486">MAGKWFHLWRRFSASGISALKWALAVSLLAFLTACSLDVKEDANQKTSEGPRNQVETVSVDLRDHEAKGGHLISRHVGKSDQELIERLNENPGISAASTFTDLSTAEKVVETTLSEPENVEKINHWLKHPRGNLVLNYPGDGKTVIGRGIQRGSNRIENYTRAKIILKSDRKGGYYILTGYPEE</sequence>
<dbReference type="Pfam" id="PF18431">
    <property type="entry name" value="RNAse_A_bac"/>
    <property type="match status" value="1"/>
</dbReference>
<proteinExistence type="predicted"/>
<dbReference type="PROSITE" id="PS51257">
    <property type="entry name" value="PROKAR_LIPOPROTEIN"/>
    <property type="match status" value="1"/>
</dbReference>
<dbReference type="STRING" id="1173111.SAMN05444955_11517"/>
<name>A0A1H8HSC4_9BACL</name>
<gene>
    <name evidence="2" type="ORF">SAMN05444955_11517</name>
</gene>
<keyword evidence="3" id="KW-1185">Reference proteome</keyword>
<dbReference type="InterPro" id="IPR041436">
    <property type="entry name" value="RNAse_A_bac"/>
</dbReference>
<feature type="domain" description="Bacterial CdiA-CT RNAse A" evidence="1">
    <location>
        <begin position="70"/>
        <end position="182"/>
    </location>
</feature>
<evidence type="ECO:0000313" key="2">
    <source>
        <dbReference type="EMBL" id="SEN58967.1"/>
    </source>
</evidence>
<evidence type="ECO:0000259" key="1">
    <source>
        <dbReference type="Pfam" id="PF18431"/>
    </source>
</evidence>
<dbReference type="CDD" id="cd20684">
    <property type="entry name" value="CdiA-CT_Yk_RNaseA-like"/>
    <property type="match status" value="1"/>
</dbReference>
<dbReference type="Proteomes" id="UP000199695">
    <property type="component" value="Unassembled WGS sequence"/>
</dbReference>
<dbReference type="OrthoDB" id="1938617at2"/>
<reference evidence="2 3" key="1">
    <citation type="submission" date="2016-10" db="EMBL/GenBank/DDBJ databases">
        <authorList>
            <person name="de Groot N.N."/>
        </authorList>
    </citation>
    <scope>NUCLEOTIDE SEQUENCE [LARGE SCALE GENOMIC DNA]</scope>
    <source>
        <strain evidence="2 3">DSM 46701</strain>
    </source>
</reference>
<organism evidence="2 3">
    <name type="scientific">Lihuaxuella thermophila</name>
    <dbReference type="NCBI Taxonomy" id="1173111"/>
    <lineage>
        <taxon>Bacteria</taxon>
        <taxon>Bacillati</taxon>
        <taxon>Bacillota</taxon>
        <taxon>Bacilli</taxon>
        <taxon>Bacillales</taxon>
        <taxon>Thermoactinomycetaceae</taxon>
        <taxon>Lihuaxuella</taxon>
    </lineage>
</organism>
<dbReference type="RefSeq" id="WP_089971310.1">
    <property type="nucleotide sequence ID" value="NZ_FOCQ01000015.1"/>
</dbReference>